<dbReference type="Proteomes" id="UP000544110">
    <property type="component" value="Unassembled WGS sequence"/>
</dbReference>
<protein>
    <recommendedName>
        <fullName evidence="1">DICT domain-containing protein</fullName>
    </recommendedName>
</protein>
<reference evidence="2 3" key="1">
    <citation type="submission" date="2020-07" db="EMBL/GenBank/DDBJ databases">
        <title>Sequencing the genomes of 1000 actinobacteria strains.</title>
        <authorList>
            <person name="Klenk H.-P."/>
        </authorList>
    </citation>
    <scope>NUCLEOTIDE SEQUENCE [LARGE SCALE GENOMIC DNA]</scope>
    <source>
        <strain evidence="2 3">DSM 24552</strain>
    </source>
</reference>
<name>A0A7Y9RQ71_9ACTN</name>
<evidence type="ECO:0000259" key="1">
    <source>
        <dbReference type="Pfam" id="PF10069"/>
    </source>
</evidence>
<sequence length="167" mass="17941">MSTPWTVLAPRGEPQTAPKRSLVGVSRDLEGVALGSPGATLHTTLQRVEHLTTLTEMVWRRLAGRSVPVHAYGVGLTGRDDLTCVAGLHLHELDPDEQLVREWNVLVLSRDGSAGLAAEEVAPAEADPAAHAGGVPLRDGDRPFRWVTTERDADVRAAVDTLCHLAH</sequence>
<evidence type="ECO:0000313" key="2">
    <source>
        <dbReference type="EMBL" id="NYG54516.1"/>
    </source>
</evidence>
<accession>A0A7Y9RQ71</accession>
<evidence type="ECO:0000313" key="3">
    <source>
        <dbReference type="Proteomes" id="UP000544110"/>
    </source>
</evidence>
<dbReference type="InterPro" id="IPR019278">
    <property type="entry name" value="DICT_dom"/>
</dbReference>
<comment type="caution">
    <text evidence="2">The sequence shown here is derived from an EMBL/GenBank/DDBJ whole genome shotgun (WGS) entry which is preliminary data.</text>
</comment>
<gene>
    <name evidence="2" type="ORF">BJ989_000820</name>
</gene>
<dbReference type="AlphaFoldDB" id="A0A7Y9RQ71"/>
<dbReference type="EMBL" id="JACCAC010000001">
    <property type="protein sequence ID" value="NYG54516.1"/>
    <property type="molecule type" value="Genomic_DNA"/>
</dbReference>
<feature type="domain" description="DICT" evidence="1">
    <location>
        <begin position="13"/>
        <end position="120"/>
    </location>
</feature>
<organism evidence="2 3">
    <name type="scientific">Nocardioides perillae</name>
    <dbReference type="NCBI Taxonomy" id="1119534"/>
    <lineage>
        <taxon>Bacteria</taxon>
        <taxon>Bacillati</taxon>
        <taxon>Actinomycetota</taxon>
        <taxon>Actinomycetes</taxon>
        <taxon>Propionibacteriales</taxon>
        <taxon>Nocardioidaceae</taxon>
        <taxon>Nocardioides</taxon>
    </lineage>
</organism>
<dbReference type="Pfam" id="PF10069">
    <property type="entry name" value="DICT"/>
    <property type="match status" value="1"/>
</dbReference>
<dbReference type="RefSeq" id="WP_179517125.1">
    <property type="nucleotide sequence ID" value="NZ_JACCAC010000001.1"/>
</dbReference>
<proteinExistence type="predicted"/>
<keyword evidence="3" id="KW-1185">Reference proteome</keyword>